<reference evidence="6 7" key="1">
    <citation type="submission" date="2021-01" db="EMBL/GenBank/DDBJ databases">
        <title>Chromosome sequence of Serratia proteamaculans strain 94 rif-r, isolated from spoiled beef.</title>
        <authorList>
            <person name="Zaytseva Y.V."/>
            <person name="Iablokov S.N."/>
            <person name="Klyukina A."/>
        </authorList>
    </citation>
    <scope>NUCLEOTIDE SEQUENCE [LARGE SCALE GENOMIC DNA]</scope>
    <source>
        <strain evidence="6 7">94 rif-r</strain>
    </source>
</reference>
<evidence type="ECO:0000256" key="2">
    <source>
        <dbReference type="ARBA" id="ARBA00022597"/>
    </source>
</evidence>
<evidence type="ECO:0000256" key="1">
    <source>
        <dbReference type="ARBA" id="ARBA00022448"/>
    </source>
</evidence>
<dbReference type="FunFam" id="3.40.50.300:FF:000042">
    <property type="entry name" value="Maltose/maltodextrin ABC transporter, ATP-binding protein"/>
    <property type="match status" value="1"/>
</dbReference>
<sequence>MAQLTLEKLQKRYGANAEVIKSLDLQINSGEFVVIVGPSGCGKSTLLRMIAGLEEISSGGMYIDGNYVNDDTPAERGIGMVFQSYALYPHMSVYKNMAFALELAGHSAAEIDSRVRESARILQLEPLLERRPKDLSGGQRQRVAIGRAIVREPKLFLFDEPLSNLDASLRVQMRMEVASLHKRLGSTIIYVTHDQVEAMTLADRIVVLNQGHVEQVGTPLELYDQPANEFVAQFIGSPKMNLIPAILRRAGERQSVVELDNGKALVLPIATPTAAEGQSVNVGIRPEHIRGGEQAQCEFQGEVMFVEHMGNETYLYLDNGNAGEPWVLRNPERSTIKAGDRVGVRLPVECCYLFDRQGRAFQRILASDQAH</sequence>
<dbReference type="GO" id="GO:0016887">
    <property type="term" value="F:ATP hydrolysis activity"/>
    <property type="evidence" value="ECO:0007669"/>
    <property type="project" value="InterPro"/>
</dbReference>
<dbReference type="InterPro" id="IPR003593">
    <property type="entry name" value="AAA+_ATPase"/>
</dbReference>
<dbReference type="InterPro" id="IPR008995">
    <property type="entry name" value="Mo/tungstate-bd_C_term_dom"/>
</dbReference>
<dbReference type="InterPro" id="IPR003439">
    <property type="entry name" value="ABC_transporter-like_ATP-bd"/>
</dbReference>
<dbReference type="PROSITE" id="PS50893">
    <property type="entry name" value="ABC_TRANSPORTER_2"/>
    <property type="match status" value="1"/>
</dbReference>
<dbReference type="NCBIfam" id="NF008653">
    <property type="entry name" value="PRK11650.1"/>
    <property type="match status" value="1"/>
</dbReference>
<protein>
    <submittedName>
        <fullName evidence="6">sn-glycerol-3-phosphate ABC transporter ATP-binding protein UgpC</fullName>
    </submittedName>
</protein>
<name>A0A1W5DJV5_SERPR</name>
<dbReference type="GeneID" id="83699400"/>
<dbReference type="SMART" id="SM00382">
    <property type="entry name" value="AAA"/>
    <property type="match status" value="1"/>
</dbReference>
<dbReference type="InterPro" id="IPR017871">
    <property type="entry name" value="ABC_transporter-like_CS"/>
</dbReference>
<dbReference type="Gene3D" id="2.40.50.100">
    <property type="match status" value="1"/>
</dbReference>
<dbReference type="SUPFAM" id="SSF50331">
    <property type="entry name" value="MOP-like"/>
    <property type="match status" value="1"/>
</dbReference>
<dbReference type="Proteomes" id="UP000596176">
    <property type="component" value="Chromosome"/>
</dbReference>
<dbReference type="InterPro" id="IPR027417">
    <property type="entry name" value="P-loop_NTPase"/>
</dbReference>
<dbReference type="RefSeq" id="WP_085116895.1">
    <property type="nucleotide sequence ID" value="NZ_CAMIPQ010000001.1"/>
</dbReference>
<dbReference type="EMBL" id="CP068391">
    <property type="protein sequence ID" value="QQX52920.1"/>
    <property type="molecule type" value="Genomic_DNA"/>
</dbReference>
<keyword evidence="3" id="KW-0547">Nucleotide-binding</keyword>
<dbReference type="Pfam" id="PF08402">
    <property type="entry name" value="TOBE_2"/>
    <property type="match status" value="1"/>
</dbReference>
<feature type="domain" description="ABC transporter" evidence="5">
    <location>
        <begin position="4"/>
        <end position="235"/>
    </location>
</feature>
<keyword evidence="1" id="KW-0813">Transport</keyword>
<dbReference type="AlphaFoldDB" id="A0A1W5DJV5"/>
<evidence type="ECO:0000259" key="5">
    <source>
        <dbReference type="PROSITE" id="PS50893"/>
    </source>
</evidence>
<proteinExistence type="predicted"/>
<dbReference type="SUPFAM" id="SSF52540">
    <property type="entry name" value="P-loop containing nucleoside triphosphate hydrolases"/>
    <property type="match status" value="1"/>
</dbReference>
<keyword evidence="2" id="KW-0762">Sugar transport</keyword>
<dbReference type="InterPro" id="IPR012340">
    <property type="entry name" value="NA-bd_OB-fold"/>
</dbReference>
<dbReference type="Gene3D" id="2.40.50.140">
    <property type="entry name" value="Nucleic acid-binding proteins"/>
    <property type="match status" value="1"/>
</dbReference>
<dbReference type="GO" id="GO:1990060">
    <property type="term" value="C:maltose transport complex"/>
    <property type="evidence" value="ECO:0007669"/>
    <property type="project" value="TreeGrafter"/>
</dbReference>
<keyword evidence="4 6" id="KW-0067">ATP-binding</keyword>
<dbReference type="Gene3D" id="3.40.50.300">
    <property type="entry name" value="P-loop containing nucleotide triphosphate hydrolases"/>
    <property type="match status" value="1"/>
</dbReference>
<dbReference type="PROSITE" id="PS00211">
    <property type="entry name" value="ABC_TRANSPORTER_1"/>
    <property type="match status" value="1"/>
</dbReference>
<evidence type="ECO:0000313" key="7">
    <source>
        <dbReference type="Proteomes" id="UP000596176"/>
    </source>
</evidence>
<evidence type="ECO:0000256" key="4">
    <source>
        <dbReference type="ARBA" id="ARBA00022840"/>
    </source>
</evidence>
<dbReference type="GO" id="GO:0055052">
    <property type="term" value="C:ATP-binding cassette (ABC) transporter complex, substrate-binding subunit-containing"/>
    <property type="evidence" value="ECO:0007669"/>
    <property type="project" value="TreeGrafter"/>
</dbReference>
<dbReference type="CDD" id="cd03301">
    <property type="entry name" value="ABC_MalK_N"/>
    <property type="match status" value="1"/>
</dbReference>
<organism evidence="6 7">
    <name type="scientific">Serratia proteamaculans</name>
    <dbReference type="NCBI Taxonomy" id="28151"/>
    <lineage>
        <taxon>Bacteria</taxon>
        <taxon>Pseudomonadati</taxon>
        <taxon>Pseudomonadota</taxon>
        <taxon>Gammaproteobacteria</taxon>
        <taxon>Enterobacterales</taxon>
        <taxon>Yersiniaceae</taxon>
        <taxon>Serratia</taxon>
    </lineage>
</organism>
<dbReference type="PANTHER" id="PTHR43875">
    <property type="entry name" value="MALTODEXTRIN IMPORT ATP-BINDING PROTEIN MSMX"/>
    <property type="match status" value="1"/>
</dbReference>
<evidence type="ECO:0000313" key="6">
    <source>
        <dbReference type="EMBL" id="QQX52920.1"/>
    </source>
</evidence>
<dbReference type="Pfam" id="PF00005">
    <property type="entry name" value="ABC_tran"/>
    <property type="match status" value="1"/>
</dbReference>
<evidence type="ECO:0000256" key="3">
    <source>
        <dbReference type="ARBA" id="ARBA00022741"/>
    </source>
</evidence>
<dbReference type="InterPro" id="IPR047641">
    <property type="entry name" value="ABC_transpr_MalK/UgpC-like"/>
</dbReference>
<gene>
    <name evidence="6" type="primary">ugpC</name>
    <name evidence="6" type="ORF">JKX24_22565</name>
</gene>
<dbReference type="GO" id="GO:0005524">
    <property type="term" value="F:ATP binding"/>
    <property type="evidence" value="ECO:0007669"/>
    <property type="project" value="UniProtKB-KW"/>
</dbReference>
<dbReference type="InterPro" id="IPR015855">
    <property type="entry name" value="ABC_transpr_MalK-like"/>
</dbReference>
<dbReference type="InterPro" id="IPR013611">
    <property type="entry name" value="Transp-assoc_OB_typ2"/>
</dbReference>
<dbReference type="GO" id="GO:0015423">
    <property type="term" value="F:ABC-type maltose transporter activity"/>
    <property type="evidence" value="ECO:0007669"/>
    <property type="project" value="TreeGrafter"/>
</dbReference>
<accession>A0A1W5DJV5</accession>
<dbReference type="OrthoDB" id="9802264at2"/>
<dbReference type="PANTHER" id="PTHR43875:SF3">
    <property type="entry name" value="MALTOSE_MALTODEXTRIN IMPORT ATP-BINDING PROTEIN MALK"/>
    <property type="match status" value="1"/>
</dbReference>